<feature type="domain" description="DUF5926" evidence="1">
    <location>
        <begin position="25"/>
        <end position="289"/>
    </location>
</feature>
<sequence length="289" mass="31465">MGKASRRERKDRKDKVVPAPFVARPFEGLAGETDWVAMREFIPAATASVDFTYAGRSGQATVATVLPLAWPALHRATDNGGHVLIAMQSGGGSGDASRDLAAALIAALELEPGQPLTAVPRPTFDTPRLQDLITSTTFEPTLYDGFDFWVEDGDLDDDGKASLERANEAVALTRRLAPDQSAYWCRVGDRSFVRWVLGCDEDTATNALARLIAADEAGLGEGRLLGAFRASGLLVPVWEVDTQLEPEAVVDDFSSVTERFEDHVAADEPLDVEQRRARDRLVSRQLTIR</sequence>
<evidence type="ECO:0000313" key="2">
    <source>
        <dbReference type="EMBL" id="MFC6715881.1"/>
    </source>
</evidence>
<protein>
    <submittedName>
        <fullName evidence="2">DUF5926 family protein</fullName>
    </submittedName>
</protein>
<dbReference type="Proteomes" id="UP001596356">
    <property type="component" value="Unassembled WGS sequence"/>
</dbReference>
<proteinExistence type="predicted"/>
<organism evidence="2 3">
    <name type="scientific">Branchiibius cervicis</name>
    <dbReference type="NCBI Taxonomy" id="908252"/>
    <lineage>
        <taxon>Bacteria</taxon>
        <taxon>Bacillati</taxon>
        <taxon>Actinomycetota</taxon>
        <taxon>Actinomycetes</taxon>
        <taxon>Micrococcales</taxon>
        <taxon>Dermacoccaceae</taxon>
        <taxon>Branchiibius</taxon>
    </lineage>
</organism>
<name>A0ABW2AZF0_9MICO</name>
<accession>A0ABW2AZF0</accession>
<dbReference type="EMBL" id="JBHSWJ010000002">
    <property type="protein sequence ID" value="MFC6715881.1"/>
    <property type="molecule type" value="Genomic_DNA"/>
</dbReference>
<dbReference type="RefSeq" id="WP_377825287.1">
    <property type="nucleotide sequence ID" value="NZ_JBHSWJ010000002.1"/>
</dbReference>
<reference evidence="3" key="1">
    <citation type="journal article" date="2019" name="Int. J. Syst. Evol. Microbiol.">
        <title>The Global Catalogue of Microorganisms (GCM) 10K type strain sequencing project: providing services to taxonomists for standard genome sequencing and annotation.</title>
        <authorList>
            <consortium name="The Broad Institute Genomics Platform"/>
            <consortium name="The Broad Institute Genome Sequencing Center for Infectious Disease"/>
            <person name="Wu L."/>
            <person name="Ma J."/>
        </authorList>
    </citation>
    <scope>NUCLEOTIDE SEQUENCE [LARGE SCALE GENOMIC DNA]</scope>
    <source>
        <strain evidence="3">NBRC 106593</strain>
    </source>
</reference>
<dbReference type="Pfam" id="PF19348">
    <property type="entry name" value="DUF5926"/>
    <property type="match status" value="1"/>
</dbReference>
<comment type="caution">
    <text evidence="2">The sequence shown here is derived from an EMBL/GenBank/DDBJ whole genome shotgun (WGS) entry which is preliminary data.</text>
</comment>
<evidence type="ECO:0000259" key="1">
    <source>
        <dbReference type="Pfam" id="PF19348"/>
    </source>
</evidence>
<evidence type="ECO:0000313" key="3">
    <source>
        <dbReference type="Proteomes" id="UP001596356"/>
    </source>
</evidence>
<gene>
    <name evidence="2" type="ORF">ACFQBT_19420</name>
</gene>
<keyword evidence="3" id="KW-1185">Reference proteome</keyword>
<dbReference type="InterPro" id="IPR045970">
    <property type="entry name" value="DUF5926"/>
</dbReference>